<name>A0ABW2ICF3_9BURK</name>
<dbReference type="InterPro" id="IPR027417">
    <property type="entry name" value="P-loop_NTPase"/>
</dbReference>
<comment type="pathway">
    <text evidence="2 6">Metabolic intermediate biosynthesis; 5-phospho-alpha-D-ribose 1-diphosphate biosynthesis; 5-phospho-alpha-D-ribose 1-diphosphate from D-ribose 5-phosphate (route II): step 3/3.</text>
</comment>
<evidence type="ECO:0000256" key="6">
    <source>
        <dbReference type="HAMAP-Rule" id="MF_00836"/>
    </source>
</evidence>
<proteinExistence type="inferred from homology"/>
<feature type="domain" description="Guanylate kinase/L-type calcium channel beta subunit" evidence="8">
    <location>
        <begin position="280"/>
        <end position="460"/>
    </location>
</feature>
<dbReference type="HAMAP" id="MF_00836">
    <property type="entry name" value="PhnN"/>
    <property type="match status" value="1"/>
</dbReference>
<dbReference type="EC" id="2.7.4.23" evidence="6"/>
<dbReference type="InterPro" id="IPR009389">
    <property type="entry name" value="DUF1045"/>
</dbReference>
<dbReference type="SUPFAM" id="SSF52540">
    <property type="entry name" value="P-loop containing nucleoside triphosphate hydrolases"/>
    <property type="match status" value="1"/>
</dbReference>
<dbReference type="EMBL" id="JBHTBU010000002">
    <property type="protein sequence ID" value="MFC7288616.1"/>
    <property type="molecule type" value="Genomic_DNA"/>
</dbReference>
<comment type="similarity">
    <text evidence="6">Belongs to the ribose 1,5-bisphosphokinase family.</text>
</comment>
<evidence type="ECO:0000256" key="7">
    <source>
        <dbReference type="SAM" id="MobiDB-lite"/>
    </source>
</evidence>
<evidence type="ECO:0000256" key="5">
    <source>
        <dbReference type="ARBA" id="ARBA00022840"/>
    </source>
</evidence>
<dbReference type="InterPro" id="IPR008145">
    <property type="entry name" value="GK/Ca_channel_bsu"/>
</dbReference>
<dbReference type="Pfam" id="PF06299">
    <property type="entry name" value="DUF1045"/>
    <property type="match status" value="1"/>
</dbReference>
<protein>
    <recommendedName>
        <fullName evidence="6">Ribose 1,5-bisphosphate phosphokinase PhnN</fullName>
        <ecNumber evidence="6">2.7.4.23</ecNumber>
    </recommendedName>
    <alternativeName>
        <fullName evidence="6">Ribose 1,5-bisphosphokinase</fullName>
    </alternativeName>
</protein>
<evidence type="ECO:0000313" key="9">
    <source>
        <dbReference type="EMBL" id="MFC7288616.1"/>
    </source>
</evidence>
<feature type="binding site" evidence="6">
    <location>
        <begin position="288"/>
        <end position="295"/>
    </location>
    <ligand>
        <name>ATP</name>
        <dbReference type="ChEBI" id="CHEBI:30616"/>
    </ligand>
</feature>
<gene>
    <name evidence="6 9" type="primary">phnN</name>
    <name evidence="9" type="ORF">ACFQPC_11260</name>
</gene>
<accession>A0ABW2ICF3</accession>
<dbReference type="RefSeq" id="WP_382271995.1">
    <property type="nucleotide sequence ID" value="NZ_JBHTBU010000002.1"/>
</dbReference>
<evidence type="ECO:0000256" key="4">
    <source>
        <dbReference type="ARBA" id="ARBA00022741"/>
    </source>
</evidence>
<comment type="function">
    <text evidence="6">Catalyzes the phosphorylation of ribose 1,5-bisphosphate to 5-phospho-D-ribosyl alpha-1-diphosphate (PRPP).</text>
</comment>
<keyword evidence="10" id="KW-1185">Reference proteome</keyword>
<keyword evidence="5 6" id="KW-0067">ATP-binding</keyword>
<dbReference type="NCBIfam" id="TIGR02322">
    <property type="entry name" value="phosphon_PhnN"/>
    <property type="match status" value="1"/>
</dbReference>
<evidence type="ECO:0000256" key="1">
    <source>
        <dbReference type="ARBA" id="ARBA00000373"/>
    </source>
</evidence>
<sequence length="460" mass="51334">MRTRDMLMHGSTGFVQGTRPADDQANPLPVARVSSESMTRYALYFTPVDDSPWAQAGSSWLGRHPASPEPVPQVNVPGIPRLLLSSLTADARRYGFHATLKAPFRLFEGFNEEHLLQMARAFCSAQKAIVLDEVRVRPLMDFLALQVNGPLDEIGGLAMRCVTYFDLLRAPLTEPELAKRRRAGLNARQSALLQRWGYPYTEEFYRFHMTLTDALMHADADVIFTVRKAAEQHFAAAIAAAPLTIDALTIAREEYPGAPFVEWQRIPFSGLSERATMPHSGRIFFCVGPSGVGKDSLLNWVREHSAGDEKLVFAQRTITRATQANEAHEAVDTASFWRLAAGGQFAMVWQANDLCYGVRRGIEADLKAGRDVVVNGSRAYVPQLLQAFPDAIVIWIEANEDLLRERLEARQREQGPALLKRLKRAKEFAPSEQAQVIRLDNSGALEVGGQKLLNILRERK</sequence>
<keyword evidence="4 6" id="KW-0547">Nucleotide-binding</keyword>
<evidence type="ECO:0000256" key="2">
    <source>
        <dbReference type="ARBA" id="ARBA00005069"/>
    </source>
</evidence>
<evidence type="ECO:0000256" key="3">
    <source>
        <dbReference type="ARBA" id="ARBA00022679"/>
    </source>
</evidence>
<dbReference type="SMART" id="SM00072">
    <property type="entry name" value="GuKc"/>
    <property type="match status" value="1"/>
</dbReference>
<feature type="region of interest" description="Disordered" evidence="7">
    <location>
        <begin position="1"/>
        <end position="26"/>
    </location>
</feature>
<dbReference type="InterPro" id="IPR012699">
    <property type="entry name" value="PhnN"/>
</dbReference>
<evidence type="ECO:0000313" key="10">
    <source>
        <dbReference type="Proteomes" id="UP001596542"/>
    </source>
</evidence>
<organism evidence="9 10">
    <name type="scientific">Herminiimonas glaciei</name>
    <dbReference type="NCBI Taxonomy" id="523788"/>
    <lineage>
        <taxon>Bacteria</taxon>
        <taxon>Pseudomonadati</taxon>
        <taxon>Pseudomonadota</taxon>
        <taxon>Betaproteobacteria</taxon>
        <taxon>Burkholderiales</taxon>
        <taxon>Oxalobacteraceae</taxon>
        <taxon>Herminiimonas</taxon>
    </lineage>
</organism>
<keyword evidence="3 6" id="KW-0808">Transferase</keyword>
<comment type="catalytic activity">
    <reaction evidence="1 6">
        <text>alpha-D-ribose 1,5-bisphosphate + ATP = 5-phospho-alpha-D-ribose 1-diphosphate + ADP</text>
        <dbReference type="Rhea" id="RHEA:20109"/>
        <dbReference type="ChEBI" id="CHEBI:30616"/>
        <dbReference type="ChEBI" id="CHEBI:58017"/>
        <dbReference type="ChEBI" id="CHEBI:68688"/>
        <dbReference type="ChEBI" id="CHEBI:456216"/>
        <dbReference type="EC" id="2.7.4.23"/>
    </reaction>
</comment>
<evidence type="ECO:0000259" key="8">
    <source>
        <dbReference type="SMART" id="SM00072"/>
    </source>
</evidence>
<reference evidence="10" key="1">
    <citation type="journal article" date="2019" name="Int. J. Syst. Evol. Microbiol.">
        <title>The Global Catalogue of Microorganisms (GCM) 10K type strain sequencing project: providing services to taxonomists for standard genome sequencing and annotation.</title>
        <authorList>
            <consortium name="The Broad Institute Genomics Platform"/>
            <consortium name="The Broad Institute Genome Sequencing Center for Infectious Disease"/>
            <person name="Wu L."/>
            <person name="Ma J."/>
        </authorList>
    </citation>
    <scope>NUCLEOTIDE SEQUENCE [LARGE SCALE GENOMIC DNA]</scope>
    <source>
        <strain evidence="10">KACC 12508</strain>
    </source>
</reference>
<dbReference type="Proteomes" id="UP001596542">
    <property type="component" value="Unassembled WGS sequence"/>
</dbReference>
<comment type="caution">
    <text evidence="9">The sequence shown here is derived from an EMBL/GenBank/DDBJ whole genome shotgun (WGS) entry which is preliminary data.</text>
</comment>
<dbReference type="Gene3D" id="3.40.50.300">
    <property type="entry name" value="P-loop containing nucleotide triphosphate hydrolases"/>
    <property type="match status" value="1"/>
</dbReference>